<evidence type="ECO:0000313" key="1">
    <source>
        <dbReference type="EMBL" id="KNE22077.1"/>
    </source>
</evidence>
<accession>A0A0L0QU98</accession>
<dbReference type="PANTHER" id="PTHR30217:SF12">
    <property type="entry name" value="U32 FAMILY PEPTIDASE"/>
    <property type="match status" value="1"/>
</dbReference>
<dbReference type="SUPFAM" id="SSF51391">
    <property type="entry name" value="Thiamin phosphate synthase"/>
    <property type="match status" value="1"/>
</dbReference>
<sequence>MVELIATAESINQAKLLIDADVDTLYIGEATFGLRLPANFSPEEIKEICHIAHAKHKKVCVAMNAIIHNDRVKLIPGYFDFLQEAGADYVTIGDPGIIHLLNKHEVSIPYVYDPHTMVTSAKQVNFWAKRGAKGAVLARELTYEELISISEHADVPVEVLVYGATCIHHSKRPLVTNYFSYTNEKSKNQEHLFISEPKKPETHYSIYEDMNGTHIFDTNDINLLPHLKKLVDAGISKWKLDGIYTQGRAFVEVAKQFVQAKQALLDKGWSDELKEKLNLKVKEHHPSERTLGEGFFLKNPNDVQ</sequence>
<gene>
    <name evidence="1" type="ORF">AFK71_04580</name>
</gene>
<comment type="caution">
    <text evidence="1">The sequence shown here is derived from an EMBL/GenBank/DDBJ whole genome shotgun (WGS) entry which is preliminary data.</text>
</comment>
<reference evidence="2" key="1">
    <citation type="submission" date="2015-07" db="EMBL/GenBank/DDBJ databases">
        <title>Fjat-10053 dsm26.</title>
        <authorList>
            <person name="Liu B."/>
            <person name="Wang J."/>
            <person name="Zhu Y."/>
            <person name="Liu G."/>
            <person name="Chen Q."/>
            <person name="Chen Z."/>
            <person name="Lan J."/>
            <person name="Che J."/>
            <person name="Ge C."/>
            <person name="Shi H."/>
            <person name="Pan Z."/>
            <person name="Liu X."/>
        </authorList>
    </citation>
    <scope>NUCLEOTIDE SEQUENCE [LARGE SCALE GENOMIC DNA]</scope>
    <source>
        <strain evidence="2">DSM 26</strain>
    </source>
</reference>
<dbReference type="GeneID" id="66869833"/>
<dbReference type="InterPro" id="IPR036206">
    <property type="entry name" value="ThiamineP_synth_sf"/>
</dbReference>
<dbReference type="PANTHER" id="PTHR30217">
    <property type="entry name" value="PEPTIDASE U32 FAMILY"/>
    <property type="match status" value="1"/>
</dbReference>
<name>A0A0L0QU98_VIRPA</name>
<dbReference type="Pfam" id="PF01136">
    <property type="entry name" value="Peptidase_U32"/>
    <property type="match status" value="1"/>
</dbReference>
<organism evidence="1 2">
    <name type="scientific">Virgibacillus pantothenticus</name>
    <dbReference type="NCBI Taxonomy" id="1473"/>
    <lineage>
        <taxon>Bacteria</taxon>
        <taxon>Bacillati</taxon>
        <taxon>Bacillota</taxon>
        <taxon>Bacilli</taxon>
        <taxon>Bacillales</taxon>
        <taxon>Bacillaceae</taxon>
        <taxon>Virgibacillus</taxon>
    </lineage>
</organism>
<dbReference type="AlphaFoldDB" id="A0A0L0QU98"/>
<dbReference type="PATRIC" id="fig|1473.5.peg.3883"/>
<protein>
    <submittedName>
        <fullName evidence="1">Peptidase U32</fullName>
    </submittedName>
</protein>
<dbReference type="EMBL" id="LGTO01000004">
    <property type="protein sequence ID" value="KNE22077.1"/>
    <property type="molecule type" value="Genomic_DNA"/>
</dbReference>
<dbReference type="RefSeq" id="WP_050350361.1">
    <property type="nucleotide sequence ID" value="NZ_BOSN01000005.1"/>
</dbReference>
<dbReference type="InterPro" id="IPR051454">
    <property type="entry name" value="RNA/ubiquinone_mod_enzymes"/>
</dbReference>
<proteinExistence type="predicted"/>
<dbReference type="OrthoDB" id="9807498at2"/>
<dbReference type="InterPro" id="IPR001539">
    <property type="entry name" value="Peptidase_U32"/>
</dbReference>
<dbReference type="Proteomes" id="UP000036780">
    <property type="component" value="Unassembled WGS sequence"/>
</dbReference>
<keyword evidence="2" id="KW-1185">Reference proteome</keyword>
<evidence type="ECO:0000313" key="2">
    <source>
        <dbReference type="Proteomes" id="UP000036780"/>
    </source>
</evidence>